<feature type="region of interest" description="Disordered" evidence="1">
    <location>
        <begin position="18"/>
        <end position="42"/>
    </location>
</feature>
<evidence type="ECO:0000313" key="3">
    <source>
        <dbReference type="Proteomes" id="UP000824540"/>
    </source>
</evidence>
<reference evidence="2" key="1">
    <citation type="thesis" date="2021" institute="BYU ScholarsArchive" country="Provo, UT, USA">
        <title>Applications of and Algorithms for Genome Assembly and Genomic Analyses with an Emphasis on Marine Teleosts.</title>
        <authorList>
            <person name="Pickett B.D."/>
        </authorList>
    </citation>
    <scope>NUCLEOTIDE SEQUENCE</scope>
    <source>
        <strain evidence="2">HI-2016</strain>
    </source>
</reference>
<feature type="region of interest" description="Disordered" evidence="1">
    <location>
        <begin position="61"/>
        <end position="84"/>
    </location>
</feature>
<evidence type="ECO:0000313" key="2">
    <source>
        <dbReference type="EMBL" id="KAG9347281.1"/>
    </source>
</evidence>
<dbReference type="Proteomes" id="UP000824540">
    <property type="component" value="Unassembled WGS sequence"/>
</dbReference>
<organism evidence="2 3">
    <name type="scientific">Albula glossodonta</name>
    <name type="common">roundjaw bonefish</name>
    <dbReference type="NCBI Taxonomy" id="121402"/>
    <lineage>
        <taxon>Eukaryota</taxon>
        <taxon>Metazoa</taxon>
        <taxon>Chordata</taxon>
        <taxon>Craniata</taxon>
        <taxon>Vertebrata</taxon>
        <taxon>Euteleostomi</taxon>
        <taxon>Actinopterygii</taxon>
        <taxon>Neopterygii</taxon>
        <taxon>Teleostei</taxon>
        <taxon>Albuliformes</taxon>
        <taxon>Albulidae</taxon>
        <taxon>Albula</taxon>
    </lineage>
</organism>
<evidence type="ECO:0000256" key="1">
    <source>
        <dbReference type="SAM" id="MobiDB-lite"/>
    </source>
</evidence>
<accession>A0A8T2P7Q3</accession>
<name>A0A8T2P7Q3_9TELE</name>
<comment type="caution">
    <text evidence="2">The sequence shown here is derived from an EMBL/GenBank/DDBJ whole genome shotgun (WGS) entry which is preliminary data.</text>
</comment>
<proteinExistence type="predicted"/>
<gene>
    <name evidence="2" type="ORF">JZ751_004848</name>
</gene>
<protein>
    <submittedName>
        <fullName evidence="2">Uncharacterized protein</fullName>
    </submittedName>
</protein>
<feature type="compositionally biased region" description="Basic and acidic residues" evidence="1">
    <location>
        <begin position="61"/>
        <end position="71"/>
    </location>
</feature>
<dbReference type="AlphaFoldDB" id="A0A8T2P7Q3"/>
<sequence length="84" mass="9229">MPVPCSLLAMAPGRLSAAAGPTLTDSVRSSDPPFWRQRAKSRQPLRENMVGEQWGKMAGRERDLECGERRTGAAKAFSAQRRGE</sequence>
<dbReference type="EMBL" id="JAFBMS010000013">
    <property type="protein sequence ID" value="KAG9347281.1"/>
    <property type="molecule type" value="Genomic_DNA"/>
</dbReference>
<keyword evidence="3" id="KW-1185">Reference proteome</keyword>